<dbReference type="GO" id="GO:0016491">
    <property type="term" value="F:oxidoreductase activity"/>
    <property type="evidence" value="ECO:0007669"/>
    <property type="project" value="InterPro"/>
</dbReference>
<reference evidence="3" key="1">
    <citation type="submission" date="2016-10" db="EMBL/GenBank/DDBJ databases">
        <authorList>
            <person name="Varghese N."/>
            <person name="Submissions S."/>
        </authorList>
    </citation>
    <scope>NUCLEOTIDE SEQUENCE [LARGE SCALE GENOMIC DNA]</scope>
    <source>
        <strain evidence="3">DSM 18733</strain>
    </source>
</reference>
<dbReference type="SUPFAM" id="SSF52833">
    <property type="entry name" value="Thioredoxin-like"/>
    <property type="match status" value="1"/>
</dbReference>
<dbReference type="InterPro" id="IPR036249">
    <property type="entry name" value="Thioredoxin-like_sf"/>
</dbReference>
<feature type="domain" description="Thioredoxin" evidence="1">
    <location>
        <begin position="348"/>
        <end position="497"/>
    </location>
</feature>
<dbReference type="OrthoDB" id="1118217at2"/>
<dbReference type="PROSITE" id="PS51352">
    <property type="entry name" value="THIOREDOXIN_2"/>
    <property type="match status" value="1"/>
</dbReference>
<dbReference type="PANTHER" id="PTHR42852">
    <property type="entry name" value="THIOL:DISULFIDE INTERCHANGE PROTEIN DSBE"/>
    <property type="match status" value="1"/>
</dbReference>
<accession>A0A1H7WN06</accession>
<dbReference type="AlphaFoldDB" id="A0A1H7WN06"/>
<keyword evidence="2" id="KW-0413">Isomerase</keyword>
<sequence>MRFKCLRRLLCLKYSLLTYILKMILLIFSQQWAKAKLNYFKVLLGRCLHKANTTVECAETIRRTAEIRDERVDAISGRPTLVMNDERLMMDDRNSSLVGRGYPVVSLSLRREAGENGREVQIRWRGVSFFRRGAKKLGRNAIGLKLPALSFSLATILFCVCLAHAGQRGVGNPAVAGVALKIVPLLQIKWRNAGKNGREVQKRWRDVSFFRRGAKKLGRNAITSKRSALSFSLATILFCVCLAHARQRGLGTLAATGVALKIVPLLQIKWRNAGKKRREVQKRRRGVSFFRRGVKKLGRNAITSKRSALSFSLATILFCVCLAHAGQRGVGNPAAAGVAFATDSIKPLHIGDTIPEGLWNLPLQMVKAGQEGSTTVTLNDYKGKLIILDFWATYCSPCVAAFPKMDSLRNLFPNDLAILPISLQDKPTVAAFLDNMQKRVPIKGFSLVNEKPLLKFFPHKEIPHYVWVDPKGFVKAITGGEDVNSVNIKALLAGEIGSLRLKKDVYRKFDFDNFLLSGKNDVDKGSVLVHNTLTSYVEGFPARFGLRDFDNIGTKRLYALNISIAKLFRIAFSELDVTLMHDSRFRLAVQDTNEVITGLRGEPFKQWARKHTYCYELVGTLNRETLFERMRNDLQLYLPYTASIEQEEMECLVLKRTEQKSLHATAGKPTISHNAFHFKLQNASWRYLPQYLSVYYLQNQPPILDETGLDGPIDLELECRMSSIVDLNNALDRYGLCISREKRKLEVIVLRDK</sequence>
<dbReference type="Gene3D" id="3.40.30.10">
    <property type="entry name" value="Glutaredoxin"/>
    <property type="match status" value="1"/>
</dbReference>
<evidence type="ECO:0000259" key="1">
    <source>
        <dbReference type="PROSITE" id="PS51352"/>
    </source>
</evidence>
<dbReference type="GO" id="GO:0016209">
    <property type="term" value="F:antioxidant activity"/>
    <property type="evidence" value="ECO:0007669"/>
    <property type="project" value="InterPro"/>
</dbReference>
<organism evidence="2 3">
    <name type="scientific">Olivibacter domesticus</name>
    <name type="common">Pseudosphingobacterium domesticum</name>
    <dbReference type="NCBI Taxonomy" id="407022"/>
    <lineage>
        <taxon>Bacteria</taxon>
        <taxon>Pseudomonadati</taxon>
        <taxon>Bacteroidota</taxon>
        <taxon>Sphingobacteriia</taxon>
        <taxon>Sphingobacteriales</taxon>
        <taxon>Sphingobacteriaceae</taxon>
        <taxon>Olivibacter</taxon>
    </lineage>
</organism>
<dbReference type="Pfam" id="PF00578">
    <property type="entry name" value="AhpC-TSA"/>
    <property type="match status" value="1"/>
</dbReference>
<dbReference type="PANTHER" id="PTHR42852:SF13">
    <property type="entry name" value="PROTEIN DIPZ"/>
    <property type="match status" value="1"/>
</dbReference>
<dbReference type="GO" id="GO:0016853">
    <property type="term" value="F:isomerase activity"/>
    <property type="evidence" value="ECO:0007669"/>
    <property type="project" value="UniProtKB-KW"/>
</dbReference>
<proteinExistence type="predicted"/>
<dbReference type="InterPro" id="IPR013766">
    <property type="entry name" value="Thioredoxin_domain"/>
</dbReference>
<dbReference type="InterPro" id="IPR000866">
    <property type="entry name" value="AhpC/TSA"/>
</dbReference>
<dbReference type="Proteomes" id="UP000199421">
    <property type="component" value="Unassembled WGS sequence"/>
</dbReference>
<dbReference type="CDD" id="cd02966">
    <property type="entry name" value="TlpA_like_family"/>
    <property type="match status" value="1"/>
</dbReference>
<dbReference type="InterPro" id="IPR050553">
    <property type="entry name" value="Thioredoxin_ResA/DsbE_sf"/>
</dbReference>
<evidence type="ECO:0000313" key="3">
    <source>
        <dbReference type="Proteomes" id="UP000199421"/>
    </source>
</evidence>
<gene>
    <name evidence="2" type="ORF">SAMN05661044_04585</name>
</gene>
<dbReference type="EMBL" id="FOAF01000009">
    <property type="protein sequence ID" value="SEM22992.1"/>
    <property type="molecule type" value="Genomic_DNA"/>
</dbReference>
<keyword evidence="3" id="KW-1185">Reference proteome</keyword>
<evidence type="ECO:0000313" key="2">
    <source>
        <dbReference type="EMBL" id="SEM22992.1"/>
    </source>
</evidence>
<name>A0A1H7WN06_OLID1</name>
<dbReference type="STRING" id="407022.SAMN05661044_04585"/>
<protein>
    <submittedName>
        <fullName evidence="2">Thiol-disulfide isomerase or thioredoxin</fullName>
    </submittedName>
</protein>